<gene>
    <name evidence="2" type="ORF">GCM10011401_24480</name>
</gene>
<evidence type="ECO:0000256" key="1">
    <source>
        <dbReference type="SAM" id="MobiDB-lite"/>
    </source>
</evidence>
<feature type="compositionally biased region" description="Acidic residues" evidence="1">
    <location>
        <begin position="61"/>
        <end position="77"/>
    </location>
</feature>
<evidence type="ECO:0000313" key="3">
    <source>
        <dbReference type="Proteomes" id="UP000633136"/>
    </source>
</evidence>
<feature type="region of interest" description="Disordered" evidence="1">
    <location>
        <begin position="50"/>
        <end position="79"/>
    </location>
</feature>
<accession>A0A917ESZ9</accession>
<protein>
    <submittedName>
        <fullName evidence="2">Uncharacterized protein</fullName>
    </submittedName>
</protein>
<dbReference type="EMBL" id="BMIS01000013">
    <property type="protein sequence ID" value="GGE76231.1"/>
    <property type="molecule type" value="Genomic_DNA"/>
</dbReference>
<keyword evidence="3" id="KW-1185">Reference proteome</keyword>
<reference evidence="2" key="2">
    <citation type="submission" date="2020-09" db="EMBL/GenBank/DDBJ databases">
        <authorList>
            <person name="Sun Q."/>
            <person name="Zhou Y."/>
        </authorList>
    </citation>
    <scope>NUCLEOTIDE SEQUENCE</scope>
    <source>
        <strain evidence="2">CGMCC 1.15388</strain>
    </source>
</reference>
<name>A0A917ESZ9_9MICC</name>
<feature type="compositionally biased region" description="Acidic residues" evidence="1">
    <location>
        <begin position="309"/>
        <end position="325"/>
    </location>
</feature>
<sequence length="325" mass="35135">MVRRFPGNLCNTGGMMNANTAGHRTALLKPVGLAAVALLALTACDNPFDASGGDSAPSTEEPAEGTEAEAGAEEVPEEAPTFGEIQEEMWEAMLAADSVTIEGEVQAAEADLDELFEGIDEDAVGDIRISGSLDGSDAEMSYSAGEGNAFTQRTVEGTEYFRGEDFGTLLLAELDDEVAEAVDEDFLNRVMEDQWVEFSAEGEAGAYSAEDIFAEWQSELAEEDLDGLTGEVAEREGQEVFVYTAEGDDSREYVVSAEGEPYLLAWEDEESSYSFSQWDAAEQPETPENIITLDEIFEAVAEEQGWPTDDLEDLDNLDEDASGEQ</sequence>
<reference evidence="2" key="1">
    <citation type="journal article" date="2014" name="Int. J. Syst. Evol. Microbiol.">
        <title>Complete genome sequence of Corynebacterium casei LMG S-19264T (=DSM 44701T), isolated from a smear-ripened cheese.</title>
        <authorList>
            <consortium name="US DOE Joint Genome Institute (JGI-PGF)"/>
            <person name="Walter F."/>
            <person name="Albersmeier A."/>
            <person name="Kalinowski J."/>
            <person name="Ruckert C."/>
        </authorList>
    </citation>
    <scope>NUCLEOTIDE SEQUENCE</scope>
    <source>
        <strain evidence="2">CGMCC 1.15388</strain>
    </source>
</reference>
<organism evidence="2 3">
    <name type="scientific">Nesterenkonia cremea</name>
    <dbReference type="NCBI Taxonomy" id="1882340"/>
    <lineage>
        <taxon>Bacteria</taxon>
        <taxon>Bacillati</taxon>
        <taxon>Actinomycetota</taxon>
        <taxon>Actinomycetes</taxon>
        <taxon>Micrococcales</taxon>
        <taxon>Micrococcaceae</taxon>
        <taxon>Nesterenkonia</taxon>
    </lineage>
</organism>
<dbReference type="AlphaFoldDB" id="A0A917ESZ9"/>
<proteinExistence type="predicted"/>
<comment type="caution">
    <text evidence="2">The sequence shown here is derived from an EMBL/GenBank/DDBJ whole genome shotgun (WGS) entry which is preliminary data.</text>
</comment>
<dbReference type="Proteomes" id="UP000633136">
    <property type="component" value="Unassembled WGS sequence"/>
</dbReference>
<feature type="region of interest" description="Disordered" evidence="1">
    <location>
        <begin position="304"/>
        <end position="325"/>
    </location>
</feature>
<evidence type="ECO:0000313" key="2">
    <source>
        <dbReference type="EMBL" id="GGE76231.1"/>
    </source>
</evidence>